<evidence type="ECO:0000313" key="1">
    <source>
        <dbReference type="EMBL" id="QQK40705.1"/>
    </source>
</evidence>
<proteinExistence type="predicted"/>
<dbReference type="AlphaFoldDB" id="A0A7T6XGG2"/>
<sequence>MYLHCVYVGVRYPRFWTPLALPALKLVRPHFRPGAVIWVPAGDDAIIKYLYPVIARTTSGMSYFDIFSSLSLIGPTGSAPYASKTQPAHCTSTSTS</sequence>
<gene>
    <name evidence="1" type="ORF">Pdw03_3559</name>
</gene>
<dbReference type="GeneID" id="90952517"/>
<evidence type="ECO:0000313" key="2">
    <source>
        <dbReference type="Proteomes" id="UP000595662"/>
    </source>
</evidence>
<accession>A0A7T6XGG2</accession>
<reference evidence="1 2" key="1">
    <citation type="submission" date="2020-08" db="EMBL/GenBank/DDBJ databases">
        <title>The completed genome sequence of the pathogenic ascomycete fungus Penicillium digitatum.</title>
        <authorList>
            <person name="Wang M."/>
        </authorList>
    </citation>
    <scope>NUCLEOTIDE SEQUENCE [LARGE SCALE GENOMIC DNA]</scope>
    <source>
        <strain evidence="1 2">PdW03</strain>
    </source>
</reference>
<name>A0A7T6XGG2_PENDI</name>
<protein>
    <submittedName>
        <fullName evidence="1">Uncharacterized protein</fullName>
    </submittedName>
</protein>
<organism evidence="1 2">
    <name type="scientific">Penicillium digitatum</name>
    <name type="common">Green mold</name>
    <dbReference type="NCBI Taxonomy" id="36651"/>
    <lineage>
        <taxon>Eukaryota</taxon>
        <taxon>Fungi</taxon>
        <taxon>Dikarya</taxon>
        <taxon>Ascomycota</taxon>
        <taxon>Pezizomycotina</taxon>
        <taxon>Eurotiomycetes</taxon>
        <taxon>Eurotiomycetidae</taxon>
        <taxon>Eurotiales</taxon>
        <taxon>Aspergillaceae</taxon>
        <taxon>Penicillium</taxon>
    </lineage>
</organism>
<dbReference type="EMBL" id="CP060774">
    <property type="protein sequence ID" value="QQK40705.1"/>
    <property type="molecule type" value="Genomic_DNA"/>
</dbReference>
<dbReference type="Proteomes" id="UP000595662">
    <property type="component" value="Chromosome 1"/>
</dbReference>
<dbReference type="RefSeq" id="XP_065955926.1">
    <property type="nucleotide sequence ID" value="XM_066100526.1"/>
</dbReference>